<keyword evidence="7" id="KW-0679">Respiratory chain</keyword>
<comment type="function">
    <text evidence="1">Accessory subunit of the mitochondrial membrane respiratory chain NADH dehydrogenase (Complex I), that is believed not to be involved in catalysis. Complex I functions in the transfer of electrons from NADH to the respiratory chain. The immediate electron acceptor for the enzyme is believed to be ubiquinone.</text>
</comment>
<evidence type="ECO:0000256" key="3">
    <source>
        <dbReference type="ARBA" id="ARBA00004637"/>
    </source>
</evidence>
<comment type="similarity">
    <text evidence="4">Belongs to the complex I NDUFB7 subunit family.</text>
</comment>
<evidence type="ECO:0000256" key="12">
    <source>
        <dbReference type="ARBA" id="ARBA00023157"/>
    </source>
</evidence>
<dbReference type="Pfam" id="PF05676">
    <property type="entry name" value="NDUF_B7"/>
    <property type="match status" value="1"/>
</dbReference>
<evidence type="ECO:0000256" key="8">
    <source>
        <dbReference type="ARBA" id="ARBA00022792"/>
    </source>
</evidence>
<comment type="subcellular location">
    <subcellularLocation>
        <location evidence="3">Mitochondrion inner membrane</location>
        <topology evidence="3">Peripheral membrane protein</topology>
    </subcellularLocation>
    <subcellularLocation>
        <location evidence="2">Mitochondrion intermembrane space</location>
    </subcellularLocation>
</comment>
<name>A0ABM1NDB7_NICVS</name>
<organism evidence="13 14">
    <name type="scientific">Nicrophorus vespilloides</name>
    <name type="common">Boreal carrion beetle</name>
    <dbReference type="NCBI Taxonomy" id="110193"/>
    <lineage>
        <taxon>Eukaryota</taxon>
        <taxon>Metazoa</taxon>
        <taxon>Ecdysozoa</taxon>
        <taxon>Arthropoda</taxon>
        <taxon>Hexapoda</taxon>
        <taxon>Insecta</taxon>
        <taxon>Pterygota</taxon>
        <taxon>Neoptera</taxon>
        <taxon>Endopterygota</taxon>
        <taxon>Coleoptera</taxon>
        <taxon>Polyphaga</taxon>
        <taxon>Staphyliniformia</taxon>
        <taxon>Silphidae</taxon>
        <taxon>Nicrophorinae</taxon>
        <taxon>Nicrophorus</taxon>
    </lineage>
</organism>
<evidence type="ECO:0000256" key="10">
    <source>
        <dbReference type="ARBA" id="ARBA00023128"/>
    </source>
</evidence>
<evidence type="ECO:0000256" key="9">
    <source>
        <dbReference type="ARBA" id="ARBA00022982"/>
    </source>
</evidence>
<evidence type="ECO:0000313" key="13">
    <source>
        <dbReference type="Proteomes" id="UP000695000"/>
    </source>
</evidence>
<dbReference type="Proteomes" id="UP000695000">
    <property type="component" value="Unplaced"/>
</dbReference>
<evidence type="ECO:0000256" key="6">
    <source>
        <dbReference type="ARBA" id="ARBA00022448"/>
    </source>
</evidence>
<dbReference type="GeneID" id="108568322"/>
<keyword evidence="13" id="KW-1185">Reference proteome</keyword>
<dbReference type="PANTHER" id="PTHR20900:SF0">
    <property type="entry name" value="NADH DEHYDROGENASE [UBIQUINONE] 1 BETA SUBCOMPLEX SUBUNIT 7"/>
    <property type="match status" value="1"/>
</dbReference>
<evidence type="ECO:0000256" key="1">
    <source>
        <dbReference type="ARBA" id="ARBA00003195"/>
    </source>
</evidence>
<evidence type="ECO:0000256" key="2">
    <source>
        <dbReference type="ARBA" id="ARBA00004569"/>
    </source>
</evidence>
<evidence type="ECO:0000256" key="11">
    <source>
        <dbReference type="ARBA" id="ARBA00023136"/>
    </source>
</evidence>
<gene>
    <name evidence="14" type="primary">LOC108568322</name>
</gene>
<accession>A0ABM1NDB7</accession>
<keyword evidence="8" id="KW-0999">Mitochondrion inner membrane</keyword>
<keyword evidence="9" id="KW-0249">Electron transport</keyword>
<dbReference type="RefSeq" id="XP_017784817.1">
    <property type="nucleotide sequence ID" value="XM_017929328.1"/>
</dbReference>
<evidence type="ECO:0000256" key="5">
    <source>
        <dbReference type="ARBA" id="ARBA00018677"/>
    </source>
</evidence>
<keyword evidence="12" id="KW-1015">Disulfide bond</keyword>
<keyword evidence="10" id="KW-0496">Mitochondrion</keyword>
<dbReference type="PANTHER" id="PTHR20900">
    <property type="entry name" value="NADH:UBIQUINONE OXIDOREDUCTASE B18-LIKE SUBUNIT"/>
    <property type="match status" value="1"/>
</dbReference>
<proteinExistence type="inferred from homology"/>
<evidence type="ECO:0000256" key="7">
    <source>
        <dbReference type="ARBA" id="ARBA00022660"/>
    </source>
</evidence>
<reference evidence="14" key="1">
    <citation type="submission" date="2025-08" db="UniProtKB">
        <authorList>
            <consortium name="RefSeq"/>
        </authorList>
    </citation>
    <scope>IDENTIFICATION</scope>
    <source>
        <tissue evidence="14">Whole Larva</tissue>
    </source>
</reference>
<keyword evidence="6" id="KW-0813">Transport</keyword>
<protein>
    <recommendedName>
        <fullName evidence="5">NADH dehydrogenase [ubiquinone] 1 beta subcomplex subunit 7</fullName>
    </recommendedName>
</protein>
<evidence type="ECO:0000313" key="14">
    <source>
        <dbReference type="RefSeq" id="XP_017784817.1"/>
    </source>
</evidence>
<keyword evidence="11" id="KW-0472">Membrane</keyword>
<evidence type="ECO:0000256" key="4">
    <source>
        <dbReference type="ARBA" id="ARBA00008006"/>
    </source>
</evidence>
<sequence>MGNFVHKNITCQFSNGYHLWKHPEVTPHPLEAPKNDPLEGFSRPRKVRTMRHTQEELESAKIPLKNRDYCAHELLKFKACRKDKWPFPVFCKPEKHAYLNCMYEDFVLRMKEYERERRLMVREHRRE</sequence>
<dbReference type="InterPro" id="IPR008698">
    <property type="entry name" value="NDUB7"/>
</dbReference>